<name>A0A7S8IYD0_9BACT</name>
<evidence type="ECO:0000313" key="2">
    <source>
        <dbReference type="Proteomes" id="UP000593737"/>
    </source>
</evidence>
<proteinExistence type="predicted"/>
<reference evidence="1 2" key="1">
    <citation type="journal article" date="2020" name="ISME J.">
        <title>Enrichment and physiological characterization of a novel comammox Nitrospira indicates ammonium inhibition of complete nitrification.</title>
        <authorList>
            <person name="Sakoula D."/>
            <person name="Koch H."/>
            <person name="Frank J."/>
            <person name="Jetten M.S.M."/>
            <person name="van Kessel M.A.H.J."/>
            <person name="Lucker S."/>
        </authorList>
    </citation>
    <scope>NUCLEOTIDE SEQUENCE [LARGE SCALE GENOMIC DNA]</scope>
    <source>
        <strain evidence="1">Comreactor17</strain>
    </source>
</reference>
<accession>A0A7S8IYD0</accession>
<dbReference type="EMBL" id="CP047423">
    <property type="protein sequence ID" value="QPD02939.1"/>
    <property type="molecule type" value="Genomic_DNA"/>
</dbReference>
<dbReference type="Proteomes" id="UP000593737">
    <property type="component" value="Chromosome"/>
</dbReference>
<gene>
    <name evidence="1" type="ORF">Nkreftii_000713</name>
</gene>
<evidence type="ECO:0000313" key="1">
    <source>
        <dbReference type="EMBL" id="QPD02939.1"/>
    </source>
</evidence>
<sequence>MWLLDRARLTFLLPRTQARPATWLDRIDTGHHIDYVRLSDPLHSTHPDPYSPPMDLSSLSMEQLKELVQGLVDDRIRELIGDPDLGLQLGDSLRSRLKQSLVSGERLSGEDMADRLGLRW</sequence>
<protein>
    <submittedName>
        <fullName evidence="1">Uncharacterized protein</fullName>
    </submittedName>
</protein>
<dbReference type="AlphaFoldDB" id="A0A7S8IYD0"/>
<organism evidence="1 2">
    <name type="scientific">Candidatus Nitrospira kreftii</name>
    <dbReference type="NCBI Taxonomy" id="2652173"/>
    <lineage>
        <taxon>Bacteria</taxon>
        <taxon>Pseudomonadati</taxon>
        <taxon>Nitrospirota</taxon>
        <taxon>Nitrospiria</taxon>
        <taxon>Nitrospirales</taxon>
        <taxon>Nitrospiraceae</taxon>
        <taxon>Nitrospira</taxon>
    </lineage>
</organism>
<dbReference type="KEGG" id="nkf:Nkreftii_000713"/>